<dbReference type="InterPro" id="IPR043502">
    <property type="entry name" value="DNA/RNA_pol_sf"/>
</dbReference>
<dbReference type="OrthoDB" id="5983777at2759"/>
<dbReference type="PANTHER" id="PTHR37984">
    <property type="entry name" value="PROTEIN CBG26694"/>
    <property type="match status" value="1"/>
</dbReference>
<dbReference type="GO" id="GO:0008270">
    <property type="term" value="F:zinc ion binding"/>
    <property type="evidence" value="ECO:0007669"/>
    <property type="project" value="InterPro"/>
</dbReference>
<reference evidence="2" key="1">
    <citation type="submission" date="2020-04" db="EMBL/GenBank/DDBJ databases">
        <authorList>
            <person name="Alioto T."/>
            <person name="Alioto T."/>
            <person name="Gomez Garrido J."/>
        </authorList>
    </citation>
    <scope>NUCLEOTIDE SEQUENCE</scope>
    <source>
        <strain evidence="2">A484AB</strain>
    </source>
</reference>
<dbReference type="Gene3D" id="3.30.70.270">
    <property type="match status" value="1"/>
</dbReference>
<dbReference type="Gene3D" id="2.40.70.10">
    <property type="entry name" value="Acid Proteases"/>
    <property type="match status" value="1"/>
</dbReference>
<dbReference type="Gene3D" id="4.10.60.10">
    <property type="entry name" value="Zinc finger, CCHC-type"/>
    <property type="match status" value="1"/>
</dbReference>
<keyword evidence="3" id="KW-1185">Reference proteome</keyword>
<feature type="compositionally biased region" description="Basic and acidic residues" evidence="1">
    <location>
        <begin position="246"/>
        <end position="255"/>
    </location>
</feature>
<proteinExistence type="predicted"/>
<accession>A0A7D9D980</accession>
<evidence type="ECO:0000313" key="3">
    <source>
        <dbReference type="Proteomes" id="UP001152795"/>
    </source>
</evidence>
<name>A0A7D9D980_PARCT</name>
<dbReference type="PANTHER" id="PTHR37984:SF14">
    <property type="entry name" value="RIBONUCLEASE H"/>
    <property type="match status" value="1"/>
</dbReference>
<dbReference type="PROSITE" id="PS50158">
    <property type="entry name" value="ZF_CCHC"/>
    <property type="match status" value="1"/>
</dbReference>
<comment type="caution">
    <text evidence="2">The sequence shown here is derived from an EMBL/GenBank/DDBJ whole genome shotgun (WGS) entry which is preliminary data.</text>
</comment>
<dbReference type="InterPro" id="IPR050951">
    <property type="entry name" value="Retrovirus_Pol_polyprotein"/>
</dbReference>
<dbReference type="Gene3D" id="3.10.10.10">
    <property type="entry name" value="HIV Type 1 Reverse Transcriptase, subunit A, domain 1"/>
    <property type="match status" value="1"/>
</dbReference>
<gene>
    <name evidence="2" type="ORF">PACLA_8A059743</name>
</gene>
<feature type="region of interest" description="Disordered" evidence="1">
    <location>
        <begin position="229"/>
        <end position="263"/>
    </location>
</feature>
<dbReference type="SUPFAM" id="SSF50630">
    <property type="entry name" value="Acid proteases"/>
    <property type="match status" value="1"/>
</dbReference>
<dbReference type="InterPro" id="IPR021109">
    <property type="entry name" value="Peptidase_aspartic_dom_sf"/>
</dbReference>
<evidence type="ECO:0000256" key="1">
    <source>
        <dbReference type="SAM" id="MobiDB-lite"/>
    </source>
</evidence>
<dbReference type="SUPFAM" id="SSF56672">
    <property type="entry name" value="DNA/RNA polymerases"/>
    <property type="match status" value="1"/>
</dbReference>
<dbReference type="InterPro" id="IPR001878">
    <property type="entry name" value="Znf_CCHC"/>
</dbReference>
<protein>
    <submittedName>
        <fullName evidence="2">Uncharacterized protein K02A2.6-like</fullName>
    </submittedName>
</protein>
<dbReference type="InterPro" id="IPR036875">
    <property type="entry name" value="Znf_CCHC_sf"/>
</dbReference>
<dbReference type="SUPFAM" id="SSF57756">
    <property type="entry name" value="Retrovirus zinc finger-like domains"/>
    <property type="match status" value="1"/>
</dbReference>
<dbReference type="Proteomes" id="UP001152795">
    <property type="component" value="Unassembled WGS sequence"/>
</dbReference>
<dbReference type="AlphaFoldDB" id="A0A7D9D980"/>
<dbReference type="InterPro" id="IPR043128">
    <property type="entry name" value="Rev_trsase/Diguanyl_cyclase"/>
</dbReference>
<dbReference type="GO" id="GO:0003676">
    <property type="term" value="F:nucleic acid binding"/>
    <property type="evidence" value="ECO:0007669"/>
    <property type="project" value="InterPro"/>
</dbReference>
<organism evidence="2 3">
    <name type="scientific">Paramuricea clavata</name>
    <name type="common">Red gorgonian</name>
    <name type="synonym">Violescent sea-whip</name>
    <dbReference type="NCBI Taxonomy" id="317549"/>
    <lineage>
        <taxon>Eukaryota</taxon>
        <taxon>Metazoa</taxon>
        <taxon>Cnidaria</taxon>
        <taxon>Anthozoa</taxon>
        <taxon>Octocorallia</taxon>
        <taxon>Malacalcyonacea</taxon>
        <taxon>Plexauridae</taxon>
        <taxon>Paramuricea</taxon>
    </lineage>
</organism>
<dbReference type="EMBL" id="CACRXK020000242">
    <property type="protein sequence ID" value="CAB3979937.1"/>
    <property type="molecule type" value="Genomic_DNA"/>
</dbReference>
<sequence length="525" mass="59581">MNSIGKLEEFDETRNDWTAYIERVEQYFLANDVADDKRVPVLLTVIGGKTYSLLRTLTSPDKPSTKSFDQIVAILKGHLSPKPLLIAERFRFHKRDQRDDENTNTYVAEIKKSSEHCEFGTALNDSLRDRFVCGLYNESIQKRLLVETSLTFEKALKLAVAMETAMKDSLELRGKAKTIPPVNSIREVPMQHKRYRCGKEGHEPQECYFKDQYCRNCGKKGHIKRVCRGKPFKQNSPIKPSSSKKKGPEVHKVQNESDSDSEDTLASLELHKVSKAHTNIIWVTPDVEGKPLQMELDTGFAVSVLPLSKYSTTFKSSKLHPTTTVLKTYTGERIQPVGVLNVEVKYKEEMQKLNLYVVETKGPALFGRDWLEKITLDWKAINTLATTPPGNPSTQLQEILDKYRDVSEEDIGMLKTTKAKLTLKENSQPKFCKARQVPYALRPKVEAELTKLQNDGILTKVDWSEWATPVVPVIKKNGNVRLCGDFKQTINPVLHVQQYPLPRIDDIFASLGGGQNFSKIDLRQA</sequence>
<evidence type="ECO:0000313" key="2">
    <source>
        <dbReference type="EMBL" id="CAB3979937.1"/>
    </source>
</evidence>